<dbReference type="Proteomes" id="UP000178656">
    <property type="component" value="Unassembled WGS sequence"/>
</dbReference>
<proteinExistence type="inferred from homology"/>
<evidence type="ECO:0000256" key="1">
    <source>
        <dbReference type="ARBA" id="ARBA00009369"/>
    </source>
</evidence>
<dbReference type="NCBIfam" id="TIGR00219">
    <property type="entry name" value="mreC"/>
    <property type="match status" value="1"/>
</dbReference>
<dbReference type="InterPro" id="IPR007221">
    <property type="entry name" value="MreC"/>
</dbReference>
<comment type="caution">
    <text evidence="6">The sequence shown here is derived from an EMBL/GenBank/DDBJ whole genome shotgun (WGS) entry which is preliminary data.</text>
</comment>
<dbReference type="EMBL" id="MFGM01000016">
    <property type="protein sequence ID" value="OGF37725.1"/>
    <property type="molecule type" value="Genomic_DNA"/>
</dbReference>
<dbReference type="InterPro" id="IPR042177">
    <property type="entry name" value="Cell/Rod_1"/>
</dbReference>
<dbReference type="GO" id="GO:0005886">
    <property type="term" value="C:plasma membrane"/>
    <property type="evidence" value="ECO:0007669"/>
    <property type="project" value="TreeGrafter"/>
</dbReference>
<protein>
    <recommendedName>
        <fullName evidence="2">Cell shape-determining protein MreC</fullName>
    </recommendedName>
    <alternativeName>
        <fullName evidence="4">Cell shape protein MreC</fullName>
    </alternativeName>
</protein>
<feature type="domain" description="Rod shape-determining protein MreC beta-barrel core" evidence="5">
    <location>
        <begin position="29"/>
        <end position="188"/>
    </location>
</feature>
<dbReference type="AlphaFoldDB" id="A0A1F5TFN1"/>
<evidence type="ECO:0000259" key="5">
    <source>
        <dbReference type="Pfam" id="PF04085"/>
    </source>
</evidence>
<dbReference type="InterPro" id="IPR042175">
    <property type="entry name" value="Cell/Rod_MreC_2"/>
</dbReference>
<evidence type="ECO:0000313" key="6">
    <source>
        <dbReference type="EMBL" id="OGF37725.1"/>
    </source>
</evidence>
<dbReference type="Gene3D" id="2.40.10.340">
    <property type="entry name" value="Rod shape-determining protein MreC, domain 1"/>
    <property type="match status" value="1"/>
</dbReference>
<dbReference type="GO" id="GO:0008360">
    <property type="term" value="P:regulation of cell shape"/>
    <property type="evidence" value="ECO:0007669"/>
    <property type="project" value="UniProtKB-KW"/>
</dbReference>
<gene>
    <name evidence="6" type="ORF">A2482_00475</name>
</gene>
<sequence>MEDKNENEFLRAQLQLVEKRDYDVEIARVVGHGADNISNVLVLDKGESRGVLVGQPVLAARLDSLSGQGWQGSFLIGKIIKTRKNSALVLLINDDLSSVAAKVQNQAKTSGLVEGEYGLEIKMNLIPQVEAFKEGDIVVTSGLEELIPAGIIIGEVKKIDREPEEMFQSAALASPVNFGKVTLVSVIKGVRK</sequence>
<keyword evidence="3" id="KW-0133">Cell shape</keyword>
<reference evidence="6 7" key="1">
    <citation type="journal article" date="2016" name="Nat. Commun.">
        <title>Thousands of microbial genomes shed light on interconnected biogeochemical processes in an aquifer system.</title>
        <authorList>
            <person name="Anantharaman K."/>
            <person name="Brown C.T."/>
            <person name="Hug L.A."/>
            <person name="Sharon I."/>
            <person name="Castelle C.J."/>
            <person name="Probst A.J."/>
            <person name="Thomas B.C."/>
            <person name="Singh A."/>
            <person name="Wilkins M.J."/>
            <person name="Karaoz U."/>
            <person name="Brodie E.L."/>
            <person name="Williams K.H."/>
            <person name="Hubbard S.S."/>
            <person name="Banfield J.F."/>
        </authorList>
    </citation>
    <scope>NUCLEOTIDE SEQUENCE [LARGE SCALE GENOMIC DNA]</scope>
</reference>
<evidence type="ECO:0000256" key="4">
    <source>
        <dbReference type="ARBA" id="ARBA00032089"/>
    </source>
</evidence>
<dbReference type="PANTHER" id="PTHR34138">
    <property type="entry name" value="CELL SHAPE-DETERMINING PROTEIN MREC"/>
    <property type="match status" value="1"/>
</dbReference>
<evidence type="ECO:0000313" key="7">
    <source>
        <dbReference type="Proteomes" id="UP000178656"/>
    </source>
</evidence>
<name>A0A1F5TFN1_9BACT</name>
<dbReference type="Pfam" id="PF04085">
    <property type="entry name" value="MreC"/>
    <property type="match status" value="1"/>
</dbReference>
<dbReference type="InterPro" id="IPR055342">
    <property type="entry name" value="MreC_beta-barrel_core"/>
</dbReference>
<comment type="similarity">
    <text evidence="1">Belongs to the MreC family.</text>
</comment>
<dbReference type="PANTHER" id="PTHR34138:SF1">
    <property type="entry name" value="CELL SHAPE-DETERMINING PROTEIN MREC"/>
    <property type="match status" value="1"/>
</dbReference>
<organism evidence="6 7">
    <name type="scientific">Candidatus Falkowbacteria bacterium RIFOXYC2_FULL_48_21</name>
    <dbReference type="NCBI Taxonomy" id="1798005"/>
    <lineage>
        <taxon>Bacteria</taxon>
        <taxon>Candidatus Falkowiibacteriota</taxon>
    </lineage>
</organism>
<accession>A0A1F5TFN1</accession>
<dbReference type="Gene3D" id="2.40.10.350">
    <property type="entry name" value="Rod shape-determining protein MreC, domain 2"/>
    <property type="match status" value="1"/>
</dbReference>
<evidence type="ECO:0000256" key="2">
    <source>
        <dbReference type="ARBA" id="ARBA00013855"/>
    </source>
</evidence>
<evidence type="ECO:0000256" key="3">
    <source>
        <dbReference type="ARBA" id="ARBA00022960"/>
    </source>
</evidence>